<evidence type="ECO:0008006" key="3">
    <source>
        <dbReference type="Google" id="ProtNLM"/>
    </source>
</evidence>
<dbReference type="Proteomes" id="UP001291687">
    <property type="component" value="Unassembled WGS sequence"/>
</dbReference>
<dbReference type="SUPFAM" id="SSF48452">
    <property type="entry name" value="TPR-like"/>
    <property type="match status" value="1"/>
</dbReference>
<evidence type="ECO:0000313" key="2">
    <source>
        <dbReference type="Proteomes" id="UP001291687"/>
    </source>
</evidence>
<accession>A0ABU5NDV0</accession>
<name>A0ABU5NDV0_9RICK</name>
<proteinExistence type="predicted"/>
<dbReference type="InterPro" id="IPR011990">
    <property type="entry name" value="TPR-like_helical_dom_sf"/>
</dbReference>
<comment type="caution">
    <text evidence="1">The sequence shown here is derived from an EMBL/GenBank/DDBJ whole genome shotgun (WGS) entry which is preliminary data.</text>
</comment>
<protein>
    <recommendedName>
        <fullName evidence="3">Tetratricopeptide repeat protein</fullName>
    </recommendedName>
</protein>
<dbReference type="EMBL" id="JARJFB010000117">
    <property type="protein sequence ID" value="MEA0971333.1"/>
    <property type="molecule type" value="Genomic_DNA"/>
</dbReference>
<reference evidence="1 2" key="1">
    <citation type="submission" date="2023-03" db="EMBL/GenBank/DDBJ databases">
        <title>Host association and intracellularity evolved multiple times independently in the Rickettsiales.</title>
        <authorList>
            <person name="Castelli M."/>
            <person name="Nardi T."/>
            <person name="Gammuto L."/>
            <person name="Bellinzona G."/>
            <person name="Sabaneyeva E."/>
            <person name="Potekhin A."/>
            <person name="Serra V."/>
            <person name="Petroni G."/>
            <person name="Sassera D."/>
        </authorList>
    </citation>
    <scope>NUCLEOTIDE SEQUENCE [LARGE SCALE GENOMIC DNA]</scope>
    <source>
        <strain evidence="1 2">Sr 2-6</strain>
    </source>
</reference>
<organism evidence="1 2">
    <name type="scientific">Candidatus Megaera venefica</name>
    <dbReference type="NCBI Taxonomy" id="2055910"/>
    <lineage>
        <taxon>Bacteria</taxon>
        <taxon>Pseudomonadati</taxon>
        <taxon>Pseudomonadota</taxon>
        <taxon>Alphaproteobacteria</taxon>
        <taxon>Rickettsiales</taxon>
        <taxon>Rickettsiaceae</taxon>
        <taxon>Candidatus Megaera</taxon>
    </lineage>
</organism>
<dbReference type="Gene3D" id="1.25.40.10">
    <property type="entry name" value="Tetratricopeptide repeat domain"/>
    <property type="match status" value="1"/>
</dbReference>
<sequence length="200" mass="23518">MRTFFLNQINIFRFMGNNIFSGIKNTTKSFLLAILGLPTFIKNQIQWLKNEFVTLREKLKNVSASNMKLGIFHLRSGNYRDAIFRFKLVEKYLDPNNKSACYWLGWVYFLKQDYKNSIINLIKSGDEDDVNLLQFVKSIDTVQYVPVQIYALYRDIKASNFIDKIASDIYDIPKTLVLELNEEITSLTEEKYILELRRNA</sequence>
<keyword evidence="2" id="KW-1185">Reference proteome</keyword>
<gene>
    <name evidence="1" type="ORF">Megvenef_01309</name>
</gene>
<evidence type="ECO:0000313" key="1">
    <source>
        <dbReference type="EMBL" id="MEA0971333.1"/>
    </source>
</evidence>